<organism evidence="1">
    <name type="scientific">Desulfitobacterium hafniense</name>
    <name type="common">Desulfitobacterium frappieri</name>
    <dbReference type="NCBI Taxonomy" id="49338"/>
    <lineage>
        <taxon>Bacteria</taxon>
        <taxon>Bacillati</taxon>
        <taxon>Bacillota</taxon>
        <taxon>Clostridia</taxon>
        <taxon>Eubacteriales</taxon>
        <taxon>Desulfitobacteriaceae</taxon>
        <taxon>Desulfitobacterium</taxon>
    </lineage>
</organism>
<dbReference type="NCBIfam" id="TIGR01537">
    <property type="entry name" value="portal_HK97"/>
    <property type="match status" value="1"/>
</dbReference>
<dbReference type="InterPro" id="IPR006427">
    <property type="entry name" value="Portal_HK97"/>
</dbReference>
<proteinExistence type="predicted"/>
<reference evidence="1" key="1">
    <citation type="submission" date="2014-07" db="EMBL/GenBank/DDBJ databases">
        <authorList>
            <person name="Hornung V.Bastian."/>
        </authorList>
    </citation>
    <scope>NUCLEOTIDE SEQUENCE</scope>
    <source>
        <strain evidence="1">PCE-S</strain>
    </source>
</reference>
<sequence length="400" mass="45202">MSKKRGQRAKSRAEPMNKRSTSAFFCSVGAYDVLTTGSYTRLSDCPEVKMCVHKYADLVSNMTLHLMQNTEKGDIRVKNALATKLDIAPNRLMKTRKAFIYNIVWTLMLPGEGNQVTYPRFTPDGLLDNLEPLKPSRVSFQDTADGYVIWYGDKAFTPEEVLHFVINPDPERPWIGTGYRAVLKDVIKGLKQAGTTKQALMESPAPSIIVKVDALTEEFSSREGRKKLSEQYLDSSENGRPWFIPAEAFEVQQVKPLTLNDLAIAKNMEIDKRTVAGIFGMPPFLVGVGDFNKDEYNKFVGSEILSMAQVLQQEFTRGLLYSPDLYWRFNPRSLYAYSLADINSIGSSMVDRMAMRRNEWRDWIGMGPDPEMDELLALENYVPADMLGKQKKLKGGEGDE</sequence>
<gene>
    <name evidence="1" type="ORF">DPCES_5362</name>
</gene>
<dbReference type="AlphaFoldDB" id="A0A098AU89"/>
<evidence type="ECO:0000313" key="1">
    <source>
        <dbReference type="EMBL" id="CDV96360.1"/>
    </source>
</evidence>
<accession>A0A098AU89</accession>
<name>A0A098AU89_DESHA</name>
<dbReference type="PATRIC" id="fig|49338.4.peg.5772"/>
<dbReference type="Pfam" id="PF04860">
    <property type="entry name" value="Phage_portal"/>
    <property type="match status" value="1"/>
</dbReference>
<dbReference type="RefSeq" id="WP_208926868.1">
    <property type="nucleotide sequence ID" value="NZ_LK996018.1"/>
</dbReference>
<dbReference type="EMBL" id="LK996018">
    <property type="protein sequence ID" value="CDV96360.1"/>
    <property type="molecule type" value="Genomic_DNA"/>
</dbReference>
<dbReference type="InterPro" id="IPR006944">
    <property type="entry name" value="Phage/GTA_portal"/>
</dbReference>
<protein>
    <submittedName>
        <fullName evidence="1">Phage portal protein, HK97</fullName>
    </submittedName>
</protein>